<comment type="caution">
    <text evidence="2">The sequence shown here is derived from an EMBL/GenBank/DDBJ whole genome shotgun (WGS) entry which is preliminary data.</text>
</comment>
<dbReference type="Gene3D" id="1.10.10.10">
    <property type="entry name" value="Winged helix-like DNA-binding domain superfamily/Winged helix DNA-binding domain"/>
    <property type="match status" value="1"/>
</dbReference>
<dbReference type="RefSeq" id="WP_213413048.1">
    <property type="nucleotide sequence ID" value="NZ_BOVK01000043.1"/>
</dbReference>
<evidence type="ECO:0000259" key="1">
    <source>
        <dbReference type="Pfam" id="PF03551"/>
    </source>
</evidence>
<name>A0A8J4H600_9BACL</name>
<dbReference type="SUPFAM" id="SSF46785">
    <property type="entry name" value="Winged helix' DNA-binding domain"/>
    <property type="match status" value="1"/>
</dbReference>
<reference evidence="2" key="1">
    <citation type="submission" date="2021-04" db="EMBL/GenBank/DDBJ databases">
        <title>Draft genome sequence of Xylanibacillus composti strain K13.</title>
        <authorList>
            <person name="Uke A."/>
            <person name="Chhe C."/>
            <person name="Baramee S."/>
            <person name="Kosugi A."/>
        </authorList>
    </citation>
    <scope>NUCLEOTIDE SEQUENCE</scope>
    <source>
        <strain evidence="2">K13</strain>
    </source>
</reference>
<dbReference type="Proteomes" id="UP000677918">
    <property type="component" value="Unassembled WGS sequence"/>
</dbReference>
<gene>
    <name evidence="2" type="ORF">XYCOK13_30940</name>
</gene>
<evidence type="ECO:0000313" key="2">
    <source>
        <dbReference type="EMBL" id="GIQ70270.1"/>
    </source>
</evidence>
<feature type="domain" description="Transcription regulator PadR N-terminal" evidence="1">
    <location>
        <begin position="5"/>
        <end position="77"/>
    </location>
</feature>
<dbReference type="PANTHER" id="PTHR43252:SF6">
    <property type="entry name" value="NEGATIVE TRANSCRIPTION REGULATOR PADR"/>
    <property type="match status" value="1"/>
</dbReference>
<dbReference type="AlphaFoldDB" id="A0A8J4H600"/>
<evidence type="ECO:0000313" key="3">
    <source>
        <dbReference type="Proteomes" id="UP000677918"/>
    </source>
</evidence>
<proteinExistence type="predicted"/>
<protein>
    <submittedName>
        <fullName evidence="2">PadR family transcriptional regulator</fullName>
    </submittedName>
</protein>
<keyword evidence="3" id="KW-1185">Reference proteome</keyword>
<dbReference type="EMBL" id="BOVK01000043">
    <property type="protein sequence ID" value="GIQ70270.1"/>
    <property type="molecule type" value="Genomic_DNA"/>
</dbReference>
<dbReference type="PANTHER" id="PTHR43252">
    <property type="entry name" value="TRANSCRIPTIONAL REGULATOR YQJI"/>
    <property type="match status" value="1"/>
</dbReference>
<organism evidence="2 3">
    <name type="scientific">Xylanibacillus composti</name>
    <dbReference type="NCBI Taxonomy" id="1572762"/>
    <lineage>
        <taxon>Bacteria</taxon>
        <taxon>Bacillati</taxon>
        <taxon>Bacillota</taxon>
        <taxon>Bacilli</taxon>
        <taxon>Bacillales</taxon>
        <taxon>Paenibacillaceae</taxon>
        <taxon>Xylanibacillus</taxon>
    </lineage>
</organism>
<dbReference type="Pfam" id="PF03551">
    <property type="entry name" value="PadR"/>
    <property type="match status" value="1"/>
</dbReference>
<sequence length="174" mass="20079">MKYPLLGFLSLQPMTGYELKKMVSISTGQFYSASYGSIYPTLRKLEQEGAVTSNEGKEGNRVKIVYAITAKGEQELDAWLEQSGEEEFVLRYEYMTKLFFSGRRAPANIMRMIQTHVGELEAEKQKLVELRDALDDSCTDAYQRYPCEFGIALFDFLQEWNSRLMQHIERNDGN</sequence>
<accession>A0A8J4H600</accession>
<dbReference type="InterPro" id="IPR005149">
    <property type="entry name" value="Tscrpt_reg_PadR_N"/>
</dbReference>
<dbReference type="InterPro" id="IPR036388">
    <property type="entry name" value="WH-like_DNA-bd_sf"/>
</dbReference>
<dbReference type="InterPro" id="IPR036390">
    <property type="entry name" value="WH_DNA-bd_sf"/>
</dbReference>